<evidence type="ECO:0000313" key="2">
    <source>
        <dbReference type="EMBL" id="CAE1153573.1"/>
    </source>
</evidence>
<feature type="transmembrane region" description="Helical" evidence="1">
    <location>
        <begin position="119"/>
        <end position="137"/>
    </location>
</feature>
<gene>
    <name evidence="2" type="ORF">SPHA_3949</name>
</gene>
<accession>A0A812AU75</accession>
<comment type="caution">
    <text evidence="2">The sequence shown here is derived from an EMBL/GenBank/DDBJ whole genome shotgun (WGS) entry which is preliminary data.</text>
</comment>
<reference evidence="2" key="1">
    <citation type="submission" date="2021-01" db="EMBL/GenBank/DDBJ databases">
        <authorList>
            <person name="Li R."/>
            <person name="Bekaert M."/>
        </authorList>
    </citation>
    <scope>NUCLEOTIDE SEQUENCE</scope>
    <source>
        <strain evidence="2">Farmed</strain>
    </source>
</reference>
<keyword evidence="1" id="KW-0812">Transmembrane</keyword>
<feature type="transmembrane region" description="Helical" evidence="1">
    <location>
        <begin position="167"/>
        <end position="188"/>
    </location>
</feature>
<name>A0A812AU75_ACAPH</name>
<protein>
    <submittedName>
        <fullName evidence="2">Uncharacterized protein</fullName>
    </submittedName>
</protein>
<evidence type="ECO:0000313" key="3">
    <source>
        <dbReference type="Proteomes" id="UP000597762"/>
    </source>
</evidence>
<dbReference type="Proteomes" id="UP000597762">
    <property type="component" value="Unassembled WGS sequence"/>
</dbReference>
<keyword evidence="1" id="KW-1133">Transmembrane helix</keyword>
<keyword evidence="1" id="KW-0472">Membrane</keyword>
<dbReference type="AlphaFoldDB" id="A0A812AU75"/>
<keyword evidence="3" id="KW-1185">Reference proteome</keyword>
<organism evidence="2 3">
    <name type="scientific">Acanthosepion pharaonis</name>
    <name type="common">Pharaoh cuttlefish</name>
    <name type="synonym">Sepia pharaonis</name>
    <dbReference type="NCBI Taxonomy" id="158019"/>
    <lineage>
        <taxon>Eukaryota</taxon>
        <taxon>Metazoa</taxon>
        <taxon>Spiralia</taxon>
        <taxon>Lophotrochozoa</taxon>
        <taxon>Mollusca</taxon>
        <taxon>Cephalopoda</taxon>
        <taxon>Coleoidea</taxon>
        <taxon>Decapodiformes</taxon>
        <taxon>Sepiida</taxon>
        <taxon>Sepiina</taxon>
        <taxon>Sepiidae</taxon>
        <taxon>Acanthosepion</taxon>
    </lineage>
</organism>
<sequence>MHFPLTHLISAVYSLMQTVIIVCFSSSPSSFSAASFPCLEPFSILLMSVRWNGQQTQTQEEERLLSGRRDFSSSACLNLSCACAFDDVDGDSRMRSCCFWDDEHTFIARITGKEKKIPLIIDIILTPLLLLLSSNFPSFPHSILVKLTAFISLSSIHFAFVFSHTSFFLVMSLNISFFFISLDISFFFPHIS</sequence>
<evidence type="ECO:0000256" key="1">
    <source>
        <dbReference type="SAM" id="Phobius"/>
    </source>
</evidence>
<proteinExistence type="predicted"/>
<dbReference type="EMBL" id="CAHIKZ030000120">
    <property type="protein sequence ID" value="CAE1153573.1"/>
    <property type="molecule type" value="Genomic_DNA"/>
</dbReference>